<evidence type="ECO:0000256" key="2">
    <source>
        <dbReference type="ARBA" id="ARBA00023125"/>
    </source>
</evidence>
<organism evidence="5">
    <name type="scientific">bioreactor metagenome</name>
    <dbReference type="NCBI Taxonomy" id="1076179"/>
    <lineage>
        <taxon>unclassified sequences</taxon>
        <taxon>metagenomes</taxon>
        <taxon>ecological metagenomes</taxon>
    </lineage>
</organism>
<evidence type="ECO:0000259" key="4">
    <source>
        <dbReference type="Pfam" id="PF13377"/>
    </source>
</evidence>
<keyword evidence="2" id="KW-0238">DNA-binding</keyword>
<feature type="domain" description="Transcriptional regulator LacI/GalR-like sensor" evidence="4">
    <location>
        <begin position="20"/>
        <end position="114"/>
    </location>
</feature>
<name>A0A645FB28_9ZZZZ</name>
<accession>A0A645FB28</accession>
<dbReference type="Pfam" id="PF13377">
    <property type="entry name" value="Peripla_BP_3"/>
    <property type="match status" value="1"/>
</dbReference>
<dbReference type="PANTHER" id="PTHR30146:SF109">
    <property type="entry name" value="HTH-TYPE TRANSCRIPTIONAL REGULATOR GALS"/>
    <property type="match status" value="1"/>
</dbReference>
<dbReference type="PANTHER" id="PTHR30146">
    <property type="entry name" value="LACI-RELATED TRANSCRIPTIONAL REPRESSOR"/>
    <property type="match status" value="1"/>
</dbReference>
<dbReference type="EMBL" id="VSSQ01057795">
    <property type="protein sequence ID" value="MPN11568.1"/>
    <property type="molecule type" value="Genomic_DNA"/>
</dbReference>
<dbReference type="GO" id="GO:0003700">
    <property type="term" value="F:DNA-binding transcription factor activity"/>
    <property type="evidence" value="ECO:0007669"/>
    <property type="project" value="TreeGrafter"/>
</dbReference>
<gene>
    <name evidence="5" type="primary">exuR_11</name>
    <name evidence="5" type="ORF">SDC9_158871</name>
</gene>
<dbReference type="SUPFAM" id="SSF53822">
    <property type="entry name" value="Periplasmic binding protein-like I"/>
    <property type="match status" value="1"/>
</dbReference>
<evidence type="ECO:0000256" key="3">
    <source>
        <dbReference type="ARBA" id="ARBA00023163"/>
    </source>
</evidence>
<dbReference type="Gene3D" id="3.40.50.2300">
    <property type="match status" value="1"/>
</dbReference>
<dbReference type="AlphaFoldDB" id="A0A645FB28"/>
<protein>
    <submittedName>
        <fullName evidence="5">Putative HTH-type transcriptional repressor ExuR</fullName>
    </submittedName>
</protein>
<keyword evidence="1" id="KW-0805">Transcription regulation</keyword>
<reference evidence="5" key="1">
    <citation type="submission" date="2019-08" db="EMBL/GenBank/DDBJ databases">
        <authorList>
            <person name="Kucharzyk K."/>
            <person name="Murdoch R.W."/>
            <person name="Higgins S."/>
            <person name="Loffler F."/>
        </authorList>
    </citation>
    <scope>NUCLEOTIDE SEQUENCE</scope>
</reference>
<sequence>MQTEHGFEQGLIAAETIVQTRHPATALICASDYLALGALRGLVKHGVKVPQDMSIISFNDNDFAAFTVPSLSTVRLPIREVGCKAGHYLLDCLGEPLGEDEYLLEPTLKARESSAPVRARTL</sequence>
<comment type="caution">
    <text evidence="5">The sequence shown here is derived from an EMBL/GenBank/DDBJ whole genome shotgun (WGS) entry which is preliminary data.</text>
</comment>
<evidence type="ECO:0000256" key="1">
    <source>
        <dbReference type="ARBA" id="ARBA00023015"/>
    </source>
</evidence>
<dbReference type="GO" id="GO:0000976">
    <property type="term" value="F:transcription cis-regulatory region binding"/>
    <property type="evidence" value="ECO:0007669"/>
    <property type="project" value="TreeGrafter"/>
</dbReference>
<dbReference type="InterPro" id="IPR028082">
    <property type="entry name" value="Peripla_BP_I"/>
</dbReference>
<proteinExistence type="predicted"/>
<evidence type="ECO:0000313" key="5">
    <source>
        <dbReference type="EMBL" id="MPN11568.1"/>
    </source>
</evidence>
<dbReference type="InterPro" id="IPR046335">
    <property type="entry name" value="LacI/GalR-like_sensor"/>
</dbReference>
<keyword evidence="3" id="KW-0804">Transcription</keyword>